<proteinExistence type="inferred from homology"/>
<organism evidence="8 9">
    <name type="scientific">Bacillus safensis</name>
    <dbReference type="NCBI Taxonomy" id="561879"/>
    <lineage>
        <taxon>Bacteria</taxon>
        <taxon>Bacillati</taxon>
        <taxon>Bacillota</taxon>
        <taxon>Bacilli</taxon>
        <taxon>Bacillales</taxon>
        <taxon>Bacillaceae</taxon>
        <taxon>Bacillus</taxon>
    </lineage>
</organism>
<protein>
    <recommendedName>
        <fullName evidence="4">Flagellar hook-associated protein 1</fullName>
    </recommendedName>
</protein>
<dbReference type="GO" id="GO:0009424">
    <property type="term" value="C:bacterial-type flagellum hook"/>
    <property type="evidence" value="ECO:0007669"/>
    <property type="project" value="InterPro"/>
</dbReference>
<feature type="domain" description="Flagellar hook-associated protein FlgK helical" evidence="7">
    <location>
        <begin position="1"/>
        <end position="169"/>
    </location>
</feature>
<evidence type="ECO:0000259" key="7">
    <source>
        <dbReference type="Pfam" id="PF22638"/>
    </source>
</evidence>
<evidence type="ECO:0000256" key="6">
    <source>
        <dbReference type="ARBA" id="ARBA00023143"/>
    </source>
</evidence>
<dbReference type="GO" id="GO:0005576">
    <property type="term" value="C:extracellular region"/>
    <property type="evidence" value="ECO:0007669"/>
    <property type="project" value="UniProtKB-SubCell"/>
</dbReference>
<reference evidence="8 9" key="1">
    <citation type="submission" date="2019-12" db="EMBL/GenBank/DDBJ databases">
        <title>Full genome sequence of a Bacillus safensis strain isolated from commercially available natto in Indonesia.</title>
        <authorList>
            <person name="Yoshida M."/>
            <person name="Uomi M."/>
            <person name="Waturangi D."/>
            <person name="Ekaputri J.J."/>
            <person name="Setiamarga D.H.E."/>
        </authorList>
    </citation>
    <scope>NUCLEOTIDE SEQUENCE [LARGE SCALE GENOMIC DNA]</scope>
    <source>
        <strain evidence="8 9">IDN1</strain>
    </source>
</reference>
<evidence type="ECO:0000256" key="1">
    <source>
        <dbReference type="ARBA" id="ARBA00004365"/>
    </source>
</evidence>
<name>A0A5S9MHN1_BACIA</name>
<dbReference type="GO" id="GO:0044780">
    <property type="term" value="P:bacterial-type flagellum assembly"/>
    <property type="evidence" value="ECO:0007669"/>
    <property type="project" value="InterPro"/>
</dbReference>
<gene>
    <name evidence="8" type="ORF">BsIDN1_62310</name>
</gene>
<dbReference type="InterPro" id="IPR002371">
    <property type="entry name" value="FlgK"/>
</dbReference>
<evidence type="ECO:0000256" key="5">
    <source>
        <dbReference type="ARBA" id="ARBA00022525"/>
    </source>
</evidence>
<evidence type="ECO:0000313" key="8">
    <source>
        <dbReference type="EMBL" id="BBP92613.1"/>
    </source>
</evidence>
<dbReference type="PANTHER" id="PTHR30033">
    <property type="entry name" value="FLAGELLAR HOOK-ASSOCIATED PROTEIN 1"/>
    <property type="match status" value="1"/>
</dbReference>
<accession>A0A5S9MHN1</accession>
<dbReference type="AlphaFoldDB" id="A0A5S9MHN1"/>
<sequence>MNKQIAAVEPNGYLPNDLYDTRDTLVDQLSSLVDIKVSYNPPGGNALKIAEGTVNIDIIGANGQSAGNILNGITNEKSELQISYDNTTGLVNSLQFGTTTIAADQLQVNGKVKALVEAYGYMSNGAEKKGMYPDMLAELDEVAKVFMDTFNDVHKQGYTLNGASGQDFFLISKITMS</sequence>
<dbReference type="EMBL" id="AP021906">
    <property type="protein sequence ID" value="BBP92613.1"/>
    <property type="molecule type" value="Genomic_DNA"/>
</dbReference>
<keyword evidence="6" id="KW-0975">Bacterial flagellum</keyword>
<evidence type="ECO:0000256" key="3">
    <source>
        <dbReference type="ARBA" id="ARBA00009677"/>
    </source>
</evidence>
<dbReference type="SUPFAM" id="SSF64518">
    <property type="entry name" value="Phase 1 flagellin"/>
    <property type="match status" value="1"/>
</dbReference>
<evidence type="ECO:0000256" key="4">
    <source>
        <dbReference type="ARBA" id="ARBA00016244"/>
    </source>
</evidence>
<dbReference type="PANTHER" id="PTHR30033:SF1">
    <property type="entry name" value="FLAGELLAR HOOK-ASSOCIATED PROTEIN 1"/>
    <property type="match status" value="1"/>
</dbReference>
<keyword evidence="5" id="KW-0964">Secreted</keyword>
<dbReference type="Proteomes" id="UP000464658">
    <property type="component" value="Chromosome"/>
</dbReference>
<comment type="subcellular location">
    <subcellularLocation>
        <location evidence="1">Bacterial flagellum</location>
    </subcellularLocation>
    <subcellularLocation>
        <location evidence="2">Secreted</location>
    </subcellularLocation>
</comment>
<evidence type="ECO:0000313" key="9">
    <source>
        <dbReference type="Proteomes" id="UP000464658"/>
    </source>
</evidence>
<comment type="similarity">
    <text evidence="3">Belongs to the flagella basal body rod proteins family.</text>
</comment>
<evidence type="ECO:0000256" key="2">
    <source>
        <dbReference type="ARBA" id="ARBA00004613"/>
    </source>
</evidence>
<dbReference type="InterPro" id="IPR053927">
    <property type="entry name" value="FlgK_helical"/>
</dbReference>
<dbReference type="Pfam" id="PF22638">
    <property type="entry name" value="FlgK_D1"/>
    <property type="match status" value="1"/>
</dbReference>
<dbReference type="GO" id="GO:0005198">
    <property type="term" value="F:structural molecule activity"/>
    <property type="evidence" value="ECO:0007669"/>
    <property type="project" value="InterPro"/>
</dbReference>